<comment type="caution">
    <text evidence="2">The sequence shown here is derived from an EMBL/GenBank/DDBJ whole genome shotgun (WGS) entry which is preliminary data.</text>
</comment>
<dbReference type="EMBL" id="JRPN01000024">
    <property type="protein sequence ID" value="KGT75646.1"/>
    <property type="molecule type" value="Genomic_DNA"/>
</dbReference>
<evidence type="ECO:0000313" key="2">
    <source>
        <dbReference type="EMBL" id="KGT75646.1"/>
    </source>
</evidence>
<evidence type="ECO:0000256" key="1">
    <source>
        <dbReference type="SAM" id="MobiDB-lite"/>
    </source>
</evidence>
<accession>A0A0A3XR79</accession>
<name>A0A0A3XR79_BRAJP</name>
<gene>
    <name evidence="2" type="ORF">MA20_30975</name>
</gene>
<evidence type="ECO:0000313" key="3">
    <source>
        <dbReference type="Proteomes" id="UP000030377"/>
    </source>
</evidence>
<protein>
    <submittedName>
        <fullName evidence="2">Uncharacterized protein</fullName>
    </submittedName>
</protein>
<feature type="region of interest" description="Disordered" evidence="1">
    <location>
        <begin position="103"/>
        <end position="140"/>
    </location>
</feature>
<organism evidence="2 3">
    <name type="scientific">Bradyrhizobium japonicum</name>
    <dbReference type="NCBI Taxonomy" id="375"/>
    <lineage>
        <taxon>Bacteria</taxon>
        <taxon>Pseudomonadati</taxon>
        <taxon>Pseudomonadota</taxon>
        <taxon>Alphaproteobacteria</taxon>
        <taxon>Hyphomicrobiales</taxon>
        <taxon>Nitrobacteraceae</taxon>
        <taxon>Bradyrhizobium</taxon>
    </lineage>
</organism>
<dbReference type="AlphaFoldDB" id="A0A0A3XR79"/>
<sequence>MGFGQVGSLVARARVSSRGGGTFSGTAVLTANAPATLKASAAGSVRVLLSGKAGVAAKSSLVQSVTPTFQTRFFPAMRGVLTTTVNLGSSAGTAIMFKVPRGAQPHEPASRVMLGRRHRRPASSMPPLSRRRWRYQPQLL</sequence>
<proteinExistence type="predicted"/>
<reference evidence="2 3" key="1">
    <citation type="submission" date="2014-09" db="EMBL/GenBank/DDBJ databases">
        <title>Draft genome of Bradyrhizobium japonicum Is-34.</title>
        <authorList>
            <person name="Tsurumaru H."/>
            <person name="Yamakawa T."/>
            <person name="Hashimoto S."/>
            <person name="Okizaki K."/>
            <person name="Kanesaki Y."/>
            <person name="Yoshikawa H."/>
            <person name="Yajima S."/>
        </authorList>
    </citation>
    <scope>NUCLEOTIDE SEQUENCE [LARGE SCALE GENOMIC DNA]</scope>
    <source>
        <strain evidence="2 3">Is-34</strain>
    </source>
</reference>
<dbReference type="Proteomes" id="UP000030377">
    <property type="component" value="Unassembled WGS sequence"/>
</dbReference>